<dbReference type="GO" id="GO:0006886">
    <property type="term" value="P:intracellular protein transport"/>
    <property type="evidence" value="ECO:0007669"/>
    <property type="project" value="InterPro"/>
</dbReference>
<organism evidence="6 7">
    <name type="scientific">Bugula neritina</name>
    <name type="common">Brown bryozoan</name>
    <name type="synonym">Sertularia neritina</name>
    <dbReference type="NCBI Taxonomy" id="10212"/>
    <lineage>
        <taxon>Eukaryota</taxon>
        <taxon>Metazoa</taxon>
        <taxon>Spiralia</taxon>
        <taxon>Lophotrochozoa</taxon>
        <taxon>Bryozoa</taxon>
        <taxon>Gymnolaemata</taxon>
        <taxon>Cheilostomatida</taxon>
        <taxon>Flustrina</taxon>
        <taxon>Buguloidea</taxon>
        <taxon>Bugulidae</taxon>
        <taxon>Bugula</taxon>
    </lineage>
</organism>
<comment type="caution">
    <text evidence="6">The sequence shown here is derived from an EMBL/GenBank/DDBJ whole genome shotgun (WGS) entry which is preliminary data.</text>
</comment>
<evidence type="ECO:0000256" key="4">
    <source>
        <dbReference type="ARBA" id="ARBA00023136"/>
    </source>
</evidence>
<dbReference type="InterPro" id="IPR011989">
    <property type="entry name" value="ARM-like"/>
</dbReference>
<protein>
    <submittedName>
        <fullName evidence="6">AP1G1</fullName>
    </submittedName>
</protein>
<gene>
    <name evidence="6" type="ORF">EB796_015144</name>
</gene>
<keyword evidence="7" id="KW-1185">Reference proteome</keyword>
<accession>A0A7J7JK98</accession>
<sequence length="263" mass="29832">MQKIKNLQNQLQQSIMTSPKKLRDLIREIRAAKTQAEERAVVNKETADIRNNFRDEDSTYRCRNVAKLLYIYMLGYDAHYGQLECMKLIASPRFTDKRIGYLGAMLLLDERTDVHILVTNCLKSDLNHNTQYIAALALCTLGNIASPEMGRDLAGEIERVIKSSNAYLKKKAILCAVKIVRKVPELMEMFIPCTRSLLNEKNHGVLLSAVALITEMCRLSPDTLNHFRKLVEARIAVVLSNGLEFPELPGCTPHQVTNFLKID</sequence>
<dbReference type="InterPro" id="IPR002553">
    <property type="entry name" value="Clathrin/coatomer_adapt-like_N"/>
</dbReference>
<feature type="domain" description="Clathrin/coatomer adaptor adaptin-like N-terminal" evidence="5">
    <location>
        <begin position="38"/>
        <end position="225"/>
    </location>
</feature>
<evidence type="ECO:0000256" key="3">
    <source>
        <dbReference type="ARBA" id="ARBA00022927"/>
    </source>
</evidence>
<dbReference type="InterPro" id="IPR016024">
    <property type="entry name" value="ARM-type_fold"/>
</dbReference>
<evidence type="ECO:0000313" key="7">
    <source>
        <dbReference type="Proteomes" id="UP000593567"/>
    </source>
</evidence>
<dbReference type="GO" id="GO:0030117">
    <property type="term" value="C:membrane coat"/>
    <property type="evidence" value="ECO:0007669"/>
    <property type="project" value="InterPro"/>
</dbReference>
<dbReference type="AlphaFoldDB" id="A0A7J7JK98"/>
<dbReference type="OrthoDB" id="28053at2759"/>
<dbReference type="Gene3D" id="1.25.10.10">
    <property type="entry name" value="Leucine-rich Repeat Variant"/>
    <property type="match status" value="1"/>
</dbReference>
<dbReference type="Pfam" id="PF01602">
    <property type="entry name" value="Adaptin_N"/>
    <property type="match status" value="1"/>
</dbReference>
<evidence type="ECO:0000259" key="5">
    <source>
        <dbReference type="Pfam" id="PF01602"/>
    </source>
</evidence>
<dbReference type="GO" id="GO:0016192">
    <property type="term" value="P:vesicle-mediated transport"/>
    <property type="evidence" value="ECO:0007669"/>
    <property type="project" value="InterPro"/>
</dbReference>
<reference evidence="6" key="1">
    <citation type="submission" date="2020-06" db="EMBL/GenBank/DDBJ databases">
        <title>Draft genome of Bugula neritina, a colonial animal packing powerful symbionts and potential medicines.</title>
        <authorList>
            <person name="Rayko M."/>
        </authorList>
    </citation>
    <scope>NUCLEOTIDE SEQUENCE [LARGE SCALE GENOMIC DNA]</scope>
    <source>
        <strain evidence="6">Kwan_BN1</strain>
    </source>
</reference>
<dbReference type="GO" id="GO:0012505">
    <property type="term" value="C:endomembrane system"/>
    <property type="evidence" value="ECO:0007669"/>
    <property type="project" value="UniProtKB-SubCell"/>
</dbReference>
<evidence type="ECO:0000313" key="6">
    <source>
        <dbReference type="EMBL" id="KAF6026545.1"/>
    </source>
</evidence>
<dbReference type="InterPro" id="IPR050840">
    <property type="entry name" value="Adaptor_Complx_Large_Subunit"/>
</dbReference>
<name>A0A7J7JK98_BUGNE</name>
<comment type="subcellular location">
    <subcellularLocation>
        <location evidence="1">Endomembrane system</location>
    </subcellularLocation>
</comment>
<keyword evidence="4" id="KW-0472">Membrane</keyword>
<dbReference type="EMBL" id="VXIV02002255">
    <property type="protein sequence ID" value="KAF6026545.1"/>
    <property type="molecule type" value="Genomic_DNA"/>
</dbReference>
<dbReference type="SUPFAM" id="SSF48371">
    <property type="entry name" value="ARM repeat"/>
    <property type="match status" value="1"/>
</dbReference>
<keyword evidence="3" id="KW-0653">Protein transport</keyword>
<dbReference type="Proteomes" id="UP000593567">
    <property type="component" value="Unassembled WGS sequence"/>
</dbReference>
<evidence type="ECO:0000256" key="2">
    <source>
        <dbReference type="ARBA" id="ARBA00022448"/>
    </source>
</evidence>
<proteinExistence type="predicted"/>
<evidence type="ECO:0000256" key="1">
    <source>
        <dbReference type="ARBA" id="ARBA00004308"/>
    </source>
</evidence>
<dbReference type="PANTHER" id="PTHR22780">
    <property type="entry name" value="ADAPTIN, ALPHA/GAMMA/EPSILON"/>
    <property type="match status" value="1"/>
</dbReference>
<keyword evidence="2" id="KW-0813">Transport</keyword>